<dbReference type="Gene3D" id="2.120.10.30">
    <property type="entry name" value="TolB, C-terminal domain"/>
    <property type="match status" value="2"/>
</dbReference>
<proteinExistence type="predicted"/>
<dbReference type="InterPro" id="IPR050778">
    <property type="entry name" value="Cueball_EGF_LRP_Nidogen"/>
</dbReference>
<dbReference type="Pfam" id="PF16472">
    <property type="entry name" value="DUF5050"/>
    <property type="match status" value="1"/>
</dbReference>
<feature type="repeat" description="LDL-receptor class B" evidence="1">
    <location>
        <begin position="114"/>
        <end position="157"/>
    </location>
</feature>
<accession>A0ABD3TLM9</accession>
<keyword evidence="4" id="KW-1185">Reference proteome</keyword>
<dbReference type="InterPro" id="IPR032485">
    <property type="entry name" value="LRP1-like_beta_prop"/>
</dbReference>
<dbReference type="Proteomes" id="UP001634394">
    <property type="component" value="Unassembled WGS sequence"/>
</dbReference>
<dbReference type="SMART" id="SM00135">
    <property type="entry name" value="LY"/>
    <property type="match status" value="5"/>
</dbReference>
<protein>
    <recommendedName>
        <fullName evidence="2">Prolow-density lipoprotein receptor-related protein 1-like beta-propeller domain-containing protein</fullName>
    </recommendedName>
</protein>
<evidence type="ECO:0000313" key="4">
    <source>
        <dbReference type="Proteomes" id="UP001634394"/>
    </source>
</evidence>
<dbReference type="PROSITE" id="PS51120">
    <property type="entry name" value="LDLRB"/>
    <property type="match status" value="1"/>
</dbReference>
<dbReference type="PANTHER" id="PTHR46513">
    <property type="entry name" value="VITELLOGENIN RECEPTOR-LIKE PROTEIN-RELATED-RELATED"/>
    <property type="match status" value="1"/>
</dbReference>
<dbReference type="EMBL" id="JBJQND010000018">
    <property type="protein sequence ID" value="KAL3837630.1"/>
    <property type="molecule type" value="Genomic_DNA"/>
</dbReference>
<organism evidence="3 4">
    <name type="scientific">Sinanodonta woodiana</name>
    <name type="common">Chinese pond mussel</name>
    <name type="synonym">Anodonta woodiana</name>
    <dbReference type="NCBI Taxonomy" id="1069815"/>
    <lineage>
        <taxon>Eukaryota</taxon>
        <taxon>Metazoa</taxon>
        <taxon>Spiralia</taxon>
        <taxon>Lophotrochozoa</taxon>
        <taxon>Mollusca</taxon>
        <taxon>Bivalvia</taxon>
        <taxon>Autobranchia</taxon>
        <taxon>Heteroconchia</taxon>
        <taxon>Palaeoheterodonta</taxon>
        <taxon>Unionida</taxon>
        <taxon>Unionoidea</taxon>
        <taxon>Unionidae</taxon>
        <taxon>Unioninae</taxon>
        <taxon>Sinanodonta</taxon>
    </lineage>
</organism>
<dbReference type="InterPro" id="IPR011042">
    <property type="entry name" value="6-blade_b-propeller_TolB-like"/>
</dbReference>
<sequence length="344" mass="39548">MTNNYSYVNLPFPYSVLAYHLDYDRRDGVIYWVHLENQIYSGSIFGTNISSVRYMNGIARVYGIAVDSISRLLFYTDYGNLIIAAISLQDFSQKTVISSGLVAPRDIAIDPIHGTIYWIDIGVPAKIKTSNYDGTNIQEVVNTGLTTPYGLDLDIIEGVLYWCEARTFKIERANVDGSNRFLIYQDQVSESECSISLYHSYIYFIRKYSRTDIMRIRTDGSGLISVAPTSSMYPLGIHVDFNLNIDNVPENFLLAIDRAKRSISRMDLDNFTYINIQIQNGSNPYAIEYDPKAAVMFWTDVDFRQIISGSIYGNNKKTLRSFKYCEFFYYRYQVDTGDYLYFCD</sequence>
<gene>
    <name evidence="3" type="ORF">ACJMK2_022976</name>
</gene>
<dbReference type="SUPFAM" id="SSF63825">
    <property type="entry name" value="YWTD domain"/>
    <property type="match status" value="2"/>
</dbReference>
<name>A0ABD3TLM9_SINWO</name>
<dbReference type="PANTHER" id="PTHR46513:SF13">
    <property type="entry name" value="EGF-LIKE DOMAIN-CONTAINING PROTEIN"/>
    <property type="match status" value="1"/>
</dbReference>
<comment type="caution">
    <text evidence="3">The sequence shown here is derived from an EMBL/GenBank/DDBJ whole genome shotgun (WGS) entry which is preliminary data.</text>
</comment>
<dbReference type="Pfam" id="PF00058">
    <property type="entry name" value="Ldl_recept_b"/>
    <property type="match status" value="1"/>
</dbReference>
<evidence type="ECO:0000256" key="1">
    <source>
        <dbReference type="PROSITE-ProRule" id="PRU00461"/>
    </source>
</evidence>
<evidence type="ECO:0000313" key="3">
    <source>
        <dbReference type="EMBL" id="KAL3837630.1"/>
    </source>
</evidence>
<dbReference type="InterPro" id="IPR000033">
    <property type="entry name" value="LDLR_classB_rpt"/>
</dbReference>
<dbReference type="AlphaFoldDB" id="A0ABD3TLM9"/>
<reference evidence="3 4" key="1">
    <citation type="submission" date="2024-11" db="EMBL/GenBank/DDBJ databases">
        <title>Chromosome-level genome assembly of the freshwater bivalve Anodonta woodiana.</title>
        <authorList>
            <person name="Chen X."/>
        </authorList>
    </citation>
    <scope>NUCLEOTIDE SEQUENCE [LARGE SCALE GENOMIC DNA]</scope>
    <source>
        <strain evidence="3">MN2024</strain>
        <tissue evidence="3">Gills</tissue>
    </source>
</reference>
<evidence type="ECO:0000259" key="2">
    <source>
        <dbReference type="Pfam" id="PF16472"/>
    </source>
</evidence>
<feature type="domain" description="Prolow-density lipoprotein receptor-related protein 1-like beta-propeller" evidence="2">
    <location>
        <begin position="113"/>
        <end position="227"/>
    </location>
</feature>